<dbReference type="STRING" id="641238.SAMN04490244_101297"/>
<organism evidence="1 2">
    <name type="scientific">Tranquillimonas rosea</name>
    <dbReference type="NCBI Taxonomy" id="641238"/>
    <lineage>
        <taxon>Bacteria</taxon>
        <taxon>Pseudomonadati</taxon>
        <taxon>Pseudomonadota</taxon>
        <taxon>Alphaproteobacteria</taxon>
        <taxon>Rhodobacterales</taxon>
        <taxon>Roseobacteraceae</taxon>
        <taxon>Tranquillimonas</taxon>
    </lineage>
</organism>
<gene>
    <name evidence="1" type="ORF">SAMN04490244_101297</name>
</gene>
<sequence length="110" mass="12995">MSEQSLTDSRFWLLMPLRQRTLKAHLEKMLEEMPDKYRGDRYLRPTTKAAMIELIQKGRDRYWNDQQSRAPAALSRPGRHRRRKVAADLCDIPASECNEWLRSLPEPNLS</sequence>
<reference evidence="1 2" key="1">
    <citation type="submission" date="2016-10" db="EMBL/GenBank/DDBJ databases">
        <authorList>
            <person name="de Groot N.N."/>
        </authorList>
    </citation>
    <scope>NUCLEOTIDE SEQUENCE [LARGE SCALE GENOMIC DNA]</scope>
    <source>
        <strain evidence="1 2">DSM 23042</strain>
    </source>
</reference>
<protein>
    <submittedName>
        <fullName evidence="1">Uncharacterized protein</fullName>
    </submittedName>
</protein>
<dbReference type="AlphaFoldDB" id="A0A1H9PSB6"/>
<dbReference type="OrthoDB" id="9951359at2"/>
<proteinExistence type="predicted"/>
<dbReference type="EMBL" id="FOGU01000001">
    <property type="protein sequence ID" value="SER50679.1"/>
    <property type="molecule type" value="Genomic_DNA"/>
</dbReference>
<dbReference type="Proteomes" id="UP000198885">
    <property type="component" value="Unassembled WGS sequence"/>
</dbReference>
<name>A0A1H9PSB6_9RHOB</name>
<keyword evidence="2" id="KW-1185">Reference proteome</keyword>
<evidence type="ECO:0000313" key="2">
    <source>
        <dbReference type="Proteomes" id="UP000198885"/>
    </source>
</evidence>
<accession>A0A1H9PSB6</accession>
<evidence type="ECO:0000313" key="1">
    <source>
        <dbReference type="EMBL" id="SER50679.1"/>
    </source>
</evidence>
<dbReference type="RefSeq" id="WP_092687271.1">
    <property type="nucleotide sequence ID" value="NZ_FOGU01000001.1"/>
</dbReference>